<dbReference type="InterPro" id="IPR051783">
    <property type="entry name" value="NAD(P)-dependent_oxidoreduct"/>
</dbReference>
<dbReference type="OrthoDB" id="3174087at2"/>
<feature type="compositionally biased region" description="Basic residues" evidence="1">
    <location>
        <begin position="1"/>
        <end position="11"/>
    </location>
</feature>
<feature type="region of interest" description="Disordered" evidence="1">
    <location>
        <begin position="1"/>
        <end position="26"/>
    </location>
</feature>
<dbReference type="GO" id="GO:0004029">
    <property type="term" value="F:aldehyde dehydrogenase (NAD+) activity"/>
    <property type="evidence" value="ECO:0007669"/>
    <property type="project" value="TreeGrafter"/>
</dbReference>
<dbReference type="EMBL" id="SDWW01000005">
    <property type="protein sequence ID" value="RYV52529.1"/>
    <property type="molecule type" value="Genomic_DNA"/>
</dbReference>
<evidence type="ECO:0000256" key="1">
    <source>
        <dbReference type="SAM" id="MobiDB-lite"/>
    </source>
</evidence>
<organism evidence="3 4">
    <name type="scientific">Pengzhenrongella frigida</name>
    <dbReference type="NCBI Taxonomy" id="1259133"/>
    <lineage>
        <taxon>Bacteria</taxon>
        <taxon>Bacillati</taxon>
        <taxon>Actinomycetota</taxon>
        <taxon>Actinomycetes</taxon>
        <taxon>Micrococcales</taxon>
        <taxon>Pengzhenrongella</taxon>
    </lineage>
</organism>
<evidence type="ECO:0000259" key="2">
    <source>
        <dbReference type="Pfam" id="PF01370"/>
    </source>
</evidence>
<dbReference type="Proteomes" id="UP000293764">
    <property type="component" value="Unassembled WGS sequence"/>
</dbReference>
<feature type="domain" description="NAD-dependent epimerase/dehydratase" evidence="2">
    <location>
        <begin position="36"/>
        <end position="253"/>
    </location>
</feature>
<dbReference type="AlphaFoldDB" id="A0A4Q5N2W8"/>
<dbReference type="Gene3D" id="3.40.50.720">
    <property type="entry name" value="NAD(P)-binding Rossmann-like Domain"/>
    <property type="match status" value="1"/>
</dbReference>
<dbReference type="GO" id="GO:0005737">
    <property type="term" value="C:cytoplasm"/>
    <property type="evidence" value="ECO:0007669"/>
    <property type="project" value="TreeGrafter"/>
</dbReference>
<dbReference type="PANTHER" id="PTHR48079">
    <property type="entry name" value="PROTEIN YEEZ"/>
    <property type="match status" value="1"/>
</dbReference>
<proteinExistence type="predicted"/>
<name>A0A4Q5N2W8_9MICO</name>
<evidence type="ECO:0000313" key="4">
    <source>
        <dbReference type="Proteomes" id="UP000293764"/>
    </source>
</evidence>
<accession>A0A4Q5N2W8</accession>
<protein>
    <submittedName>
        <fullName evidence="3">NAD-dependent epimerase/dehydratase family protein</fullName>
    </submittedName>
</protein>
<dbReference type="InterPro" id="IPR001509">
    <property type="entry name" value="Epimerase_deHydtase"/>
</dbReference>
<dbReference type="InterPro" id="IPR036291">
    <property type="entry name" value="NAD(P)-bd_dom_sf"/>
</dbReference>
<sequence length="355" mass="36622">MGWSGARRRAAGRAVTSPVTSAVTSAGSGAATGQRVLVTGASGMLGRAVAVRLQRDGHAVRTFQRRPAGVDGADEVRGSVTDANAVARAVHGCDAVVHLAAKVSFTGREEEFRAVNVTGTRTMLAAARAAGARRFVMVSSPSVAHVGTSIVGAGAGPADPVRARGHYARTKAMAELAALAADSPELRVLAVRPHIVWGPGDTQLVERIVNRARSGRLPILGSGAALIDSTYVDNAADAIAAALVADNAAYGASYVVTNGEPRPVRDLLAGICAAAGVPAPGWSVPSPLARAVGGVIEAMWIRPGWGEPPMTRFLAEQLSTAHWFDQRRTRTSLGWAPAVTLDAGLALLAASYPRR</sequence>
<dbReference type="PANTHER" id="PTHR48079:SF6">
    <property type="entry name" value="NAD(P)-BINDING DOMAIN-CONTAINING PROTEIN-RELATED"/>
    <property type="match status" value="1"/>
</dbReference>
<evidence type="ECO:0000313" key="3">
    <source>
        <dbReference type="EMBL" id="RYV52529.1"/>
    </source>
</evidence>
<gene>
    <name evidence="3" type="ORF">EUA98_03330</name>
</gene>
<keyword evidence="4" id="KW-1185">Reference proteome</keyword>
<reference evidence="3 4" key="1">
    <citation type="submission" date="2019-01" db="EMBL/GenBank/DDBJ databases">
        <title>Novel species of Cellulomonas.</title>
        <authorList>
            <person name="Liu Q."/>
            <person name="Xin Y.-H."/>
        </authorList>
    </citation>
    <scope>NUCLEOTIDE SEQUENCE [LARGE SCALE GENOMIC DNA]</scope>
    <source>
        <strain evidence="3 4">HLT2-17</strain>
    </source>
</reference>
<dbReference type="Pfam" id="PF01370">
    <property type="entry name" value="Epimerase"/>
    <property type="match status" value="1"/>
</dbReference>
<dbReference type="SUPFAM" id="SSF51735">
    <property type="entry name" value="NAD(P)-binding Rossmann-fold domains"/>
    <property type="match status" value="1"/>
</dbReference>
<comment type="caution">
    <text evidence="3">The sequence shown here is derived from an EMBL/GenBank/DDBJ whole genome shotgun (WGS) entry which is preliminary data.</text>
</comment>